<organism evidence="1">
    <name type="scientific">Rhizophora mucronata</name>
    <name type="common">Asiatic mangrove</name>
    <dbReference type="NCBI Taxonomy" id="61149"/>
    <lineage>
        <taxon>Eukaryota</taxon>
        <taxon>Viridiplantae</taxon>
        <taxon>Streptophyta</taxon>
        <taxon>Embryophyta</taxon>
        <taxon>Tracheophyta</taxon>
        <taxon>Spermatophyta</taxon>
        <taxon>Magnoliopsida</taxon>
        <taxon>eudicotyledons</taxon>
        <taxon>Gunneridae</taxon>
        <taxon>Pentapetalae</taxon>
        <taxon>rosids</taxon>
        <taxon>fabids</taxon>
        <taxon>Malpighiales</taxon>
        <taxon>Rhizophoraceae</taxon>
        <taxon>Rhizophora</taxon>
    </lineage>
</organism>
<name>A0A2P2QEH2_RHIMU</name>
<sequence>MFCSRKEFLLFQFSSHYLLHVFKDNLPTIYVI</sequence>
<dbReference type="AlphaFoldDB" id="A0A2P2QEH2"/>
<reference evidence="1" key="1">
    <citation type="submission" date="2018-02" db="EMBL/GenBank/DDBJ databases">
        <title>Rhizophora mucronata_Transcriptome.</title>
        <authorList>
            <person name="Meera S.P."/>
            <person name="Sreeshan A."/>
            <person name="Augustine A."/>
        </authorList>
    </citation>
    <scope>NUCLEOTIDE SEQUENCE</scope>
    <source>
        <tissue evidence="1">Leaf</tissue>
    </source>
</reference>
<proteinExistence type="predicted"/>
<protein>
    <submittedName>
        <fullName evidence="1">Uncharacterized protein</fullName>
    </submittedName>
</protein>
<accession>A0A2P2QEH2</accession>
<evidence type="ECO:0000313" key="1">
    <source>
        <dbReference type="EMBL" id="MBX65402.1"/>
    </source>
</evidence>
<dbReference type="EMBL" id="GGEC01084918">
    <property type="protein sequence ID" value="MBX65402.1"/>
    <property type="molecule type" value="Transcribed_RNA"/>
</dbReference>